<protein>
    <submittedName>
        <fullName evidence="10">DHS-like NAD/FAD-binding domain-containing protein</fullName>
    </submittedName>
</protein>
<proteinExistence type="inferred from homology"/>
<feature type="binding site" evidence="7">
    <location>
        <position position="308"/>
    </location>
    <ligand>
        <name>Zn(2+)</name>
        <dbReference type="ChEBI" id="CHEBI:29105"/>
    </ligand>
</feature>
<dbReference type="InterPro" id="IPR026590">
    <property type="entry name" value="Ssirtuin_cat_dom"/>
</dbReference>
<evidence type="ECO:0000256" key="5">
    <source>
        <dbReference type="ARBA" id="ARBA00022833"/>
    </source>
</evidence>
<reference evidence="10" key="1">
    <citation type="journal article" date="2020" name="Stud. Mycol.">
        <title>101 Dothideomycetes genomes: a test case for predicting lifestyles and emergence of pathogens.</title>
        <authorList>
            <person name="Haridas S."/>
            <person name="Albert R."/>
            <person name="Binder M."/>
            <person name="Bloem J."/>
            <person name="Labutti K."/>
            <person name="Salamov A."/>
            <person name="Andreopoulos B."/>
            <person name="Baker S."/>
            <person name="Barry K."/>
            <person name="Bills G."/>
            <person name="Bluhm B."/>
            <person name="Cannon C."/>
            <person name="Castanera R."/>
            <person name="Culley D."/>
            <person name="Daum C."/>
            <person name="Ezra D."/>
            <person name="Gonzalez J."/>
            <person name="Henrissat B."/>
            <person name="Kuo A."/>
            <person name="Liang C."/>
            <person name="Lipzen A."/>
            <person name="Lutzoni F."/>
            <person name="Magnuson J."/>
            <person name="Mondo S."/>
            <person name="Nolan M."/>
            <person name="Ohm R."/>
            <person name="Pangilinan J."/>
            <person name="Park H.-J."/>
            <person name="Ramirez L."/>
            <person name="Alfaro M."/>
            <person name="Sun H."/>
            <person name="Tritt A."/>
            <person name="Yoshinaga Y."/>
            <person name="Zwiers L.-H."/>
            <person name="Turgeon B."/>
            <person name="Goodwin S."/>
            <person name="Spatafora J."/>
            <person name="Crous P."/>
            <person name="Grigoriev I."/>
        </authorList>
    </citation>
    <scope>NUCLEOTIDE SEQUENCE</scope>
    <source>
        <strain evidence="10">CBS 121739</strain>
    </source>
</reference>
<dbReference type="OrthoDB" id="420264at2759"/>
<evidence type="ECO:0000313" key="11">
    <source>
        <dbReference type="Proteomes" id="UP000799437"/>
    </source>
</evidence>
<dbReference type="InterPro" id="IPR026591">
    <property type="entry name" value="Sirtuin_cat_small_dom_sf"/>
</dbReference>
<dbReference type="AlphaFoldDB" id="A0A6A6WHG5"/>
<evidence type="ECO:0000313" key="10">
    <source>
        <dbReference type="EMBL" id="KAF2761669.1"/>
    </source>
</evidence>
<feature type="compositionally biased region" description="Acidic residues" evidence="8">
    <location>
        <begin position="35"/>
        <end position="51"/>
    </location>
</feature>
<dbReference type="GO" id="GO:0005634">
    <property type="term" value="C:nucleus"/>
    <property type="evidence" value="ECO:0007669"/>
    <property type="project" value="TreeGrafter"/>
</dbReference>
<dbReference type="PANTHER" id="PTHR11085:SF9">
    <property type="entry name" value="NAD-DEPENDENT PROTEIN DEACETYLASE SIRTUIN-1"/>
    <property type="match status" value="1"/>
</dbReference>
<comment type="cofactor">
    <cofactor evidence="1">
        <name>Zn(2+)</name>
        <dbReference type="ChEBI" id="CHEBI:29105"/>
    </cofactor>
</comment>
<dbReference type="Proteomes" id="UP000799437">
    <property type="component" value="Unassembled WGS sequence"/>
</dbReference>
<feature type="region of interest" description="Disordered" evidence="8">
    <location>
        <begin position="317"/>
        <end position="350"/>
    </location>
</feature>
<feature type="domain" description="Deacetylase sirtuin-type" evidence="9">
    <location>
        <begin position="145"/>
        <end position="473"/>
    </location>
</feature>
<comment type="similarity">
    <text evidence="2">Belongs to the sirtuin family. Class I subfamily.</text>
</comment>
<keyword evidence="11" id="KW-1185">Reference proteome</keyword>
<dbReference type="PANTHER" id="PTHR11085">
    <property type="entry name" value="NAD-DEPENDENT PROTEIN DEACYLASE SIRTUIN-5, MITOCHONDRIAL-RELATED"/>
    <property type="match status" value="1"/>
</dbReference>
<dbReference type="GO" id="GO:0046970">
    <property type="term" value="F:histone H4K16 deacetylase activity, NAD-dependent"/>
    <property type="evidence" value="ECO:0007669"/>
    <property type="project" value="TreeGrafter"/>
</dbReference>
<feature type="binding site" evidence="7">
    <location>
        <position position="281"/>
    </location>
    <ligand>
        <name>Zn(2+)</name>
        <dbReference type="ChEBI" id="CHEBI:29105"/>
    </ligand>
</feature>
<feature type="compositionally biased region" description="Basic residues" evidence="8">
    <location>
        <begin position="318"/>
        <end position="333"/>
    </location>
</feature>
<keyword evidence="3" id="KW-0808">Transferase</keyword>
<evidence type="ECO:0000256" key="8">
    <source>
        <dbReference type="SAM" id="MobiDB-lite"/>
    </source>
</evidence>
<evidence type="ECO:0000256" key="3">
    <source>
        <dbReference type="ARBA" id="ARBA00022679"/>
    </source>
</evidence>
<evidence type="ECO:0000256" key="2">
    <source>
        <dbReference type="ARBA" id="ARBA00006924"/>
    </source>
</evidence>
<dbReference type="Pfam" id="PF02146">
    <property type="entry name" value="SIR2"/>
    <property type="match status" value="1"/>
</dbReference>
<organism evidence="10 11">
    <name type="scientific">Pseudovirgaria hyperparasitica</name>
    <dbReference type="NCBI Taxonomy" id="470096"/>
    <lineage>
        <taxon>Eukaryota</taxon>
        <taxon>Fungi</taxon>
        <taxon>Dikarya</taxon>
        <taxon>Ascomycota</taxon>
        <taxon>Pezizomycotina</taxon>
        <taxon>Dothideomycetes</taxon>
        <taxon>Dothideomycetes incertae sedis</taxon>
        <taxon>Acrospermales</taxon>
        <taxon>Acrospermaceae</taxon>
        <taxon>Pseudovirgaria</taxon>
    </lineage>
</organism>
<name>A0A6A6WHG5_9PEZI</name>
<dbReference type="GeneID" id="54486229"/>
<feature type="region of interest" description="Disordered" evidence="8">
    <location>
        <begin position="384"/>
        <end position="404"/>
    </location>
</feature>
<feature type="binding site" evidence="7">
    <location>
        <position position="305"/>
    </location>
    <ligand>
        <name>Zn(2+)</name>
        <dbReference type="ChEBI" id="CHEBI:29105"/>
    </ligand>
</feature>
<sequence>MPATMAPSVAGSRTDVEVTTAPDSATIAAQKEHEAESDDEEDTFSDTGSEDDFVQKIHDSDDAWPFASEPNDETCTASEAHALRMRLRKVGHKQFIYETLFTTKMTVKKLCTAFAFDLPYNKRTADNYFRSLGHLIQRELGRRRALPQYKTIDHAANLLREKKNIIVITGAGISTSLGIPDFRSKTTGFYELLKEQGYYEPEEVFDLDDFDTNPSKFYNVAGGILPTLGYTSPTHAFVALLQKHHKLLTNYTQNIDNIESYANIEPSRLIQCHGSWATASCRKCGHKVKGEEIFGDVRLKRIARCQECQNNLALASAAKRKRRPNGQTKPKKRYALDSDSESDGQYDIPEPGVMKPDITFFGEQLPDIFFQRISLDRPEIDSKNGRIIEHSDEHQRQKRSDLNNEPYGPVDLVIVIGTSMKVAPVSDIPNYIPHEIPHILISREPVKHIEFDINLLGDCDPIVAELCRRAGLDLQHSMLNQNQAVDVQPYDEDHDNMFTVVVRKPRT</sequence>
<accession>A0A6A6WHG5</accession>
<feature type="compositionally biased region" description="Basic and acidic residues" evidence="8">
    <location>
        <begin position="384"/>
        <end position="402"/>
    </location>
</feature>
<dbReference type="RefSeq" id="XP_033604120.1">
    <property type="nucleotide sequence ID" value="XM_033745175.1"/>
</dbReference>
<dbReference type="PROSITE" id="PS50305">
    <property type="entry name" value="SIRTUIN"/>
    <property type="match status" value="1"/>
</dbReference>
<evidence type="ECO:0000259" key="9">
    <source>
        <dbReference type="PROSITE" id="PS50305"/>
    </source>
</evidence>
<dbReference type="GO" id="GO:0046872">
    <property type="term" value="F:metal ion binding"/>
    <property type="evidence" value="ECO:0007669"/>
    <property type="project" value="UniProtKB-KW"/>
</dbReference>
<dbReference type="InterPro" id="IPR050134">
    <property type="entry name" value="NAD-dep_sirtuin_deacylases"/>
</dbReference>
<keyword evidence="4 7" id="KW-0479">Metal-binding</keyword>
<evidence type="ECO:0000256" key="7">
    <source>
        <dbReference type="PROSITE-ProRule" id="PRU00236"/>
    </source>
</evidence>
<dbReference type="Gene3D" id="3.30.1600.10">
    <property type="entry name" value="SIR2/SIRT2 'Small Domain"/>
    <property type="match status" value="1"/>
</dbReference>
<feature type="active site" description="Proton acceptor" evidence="7">
    <location>
        <position position="273"/>
    </location>
</feature>
<dbReference type="InterPro" id="IPR029035">
    <property type="entry name" value="DHS-like_NAD/FAD-binding_dom"/>
</dbReference>
<dbReference type="InterPro" id="IPR003000">
    <property type="entry name" value="Sirtuin"/>
</dbReference>
<gene>
    <name evidence="10" type="ORF">EJ05DRAFT_482519</name>
</gene>
<feature type="region of interest" description="Disordered" evidence="8">
    <location>
        <begin position="1"/>
        <end position="51"/>
    </location>
</feature>
<dbReference type="Gene3D" id="3.40.50.1220">
    <property type="entry name" value="TPP-binding domain"/>
    <property type="match status" value="2"/>
</dbReference>
<evidence type="ECO:0000256" key="6">
    <source>
        <dbReference type="ARBA" id="ARBA00023027"/>
    </source>
</evidence>
<keyword evidence="6" id="KW-0520">NAD</keyword>
<dbReference type="EMBL" id="ML996566">
    <property type="protein sequence ID" value="KAF2761669.1"/>
    <property type="molecule type" value="Genomic_DNA"/>
</dbReference>
<evidence type="ECO:0000256" key="4">
    <source>
        <dbReference type="ARBA" id="ARBA00022723"/>
    </source>
</evidence>
<evidence type="ECO:0000256" key="1">
    <source>
        <dbReference type="ARBA" id="ARBA00001947"/>
    </source>
</evidence>
<feature type="binding site" evidence="7">
    <location>
        <position position="284"/>
    </location>
    <ligand>
        <name>Zn(2+)</name>
        <dbReference type="ChEBI" id="CHEBI:29105"/>
    </ligand>
</feature>
<keyword evidence="5 7" id="KW-0862">Zinc</keyword>
<dbReference type="GO" id="GO:0070403">
    <property type="term" value="F:NAD+ binding"/>
    <property type="evidence" value="ECO:0007669"/>
    <property type="project" value="InterPro"/>
</dbReference>
<dbReference type="SUPFAM" id="SSF52467">
    <property type="entry name" value="DHS-like NAD/FAD-binding domain"/>
    <property type="match status" value="1"/>
</dbReference>